<keyword evidence="4 10" id="KW-0808">Transferase</keyword>
<dbReference type="Pfam" id="PF13231">
    <property type="entry name" value="PMT_2"/>
    <property type="match status" value="1"/>
</dbReference>
<feature type="domain" description="Glycosyltransferase RgtA/B/C/D-like" evidence="9">
    <location>
        <begin position="89"/>
        <end position="227"/>
    </location>
</feature>
<evidence type="ECO:0000256" key="8">
    <source>
        <dbReference type="SAM" id="Phobius"/>
    </source>
</evidence>
<accession>A0A7W8B0K3</accession>
<feature type="transmembrane region" description="Helical" evidence="8">
    <location>
        <begin position="347"/>
        <end position="365"/>
    </location>
</feature>
<feature type="transmembrane region" description="Helical" evidence="8">
    <location>
        <begin position="147"/>
        <end position="165"/>
    </location>
</feature>
<keyword evidence="2" id="KW-1003">Cell membrane</keyword>
<evidence type="ECO:0000259" key="9">
    <source>
        <dbReference type="Pfam" id="PF13231"/>
    </source>
</evidence>
<proteinExistence type="predicted"/>
<dbReference type="PANTHER" id="PTHR33908">
    <property type="entry name" value="MANNOSYLTRANSFERASE YKCB-RELATED"/>
    <property type="match status" value="1"/>
</dbReference>
<dbReference type="InterPro" id="IPR038731">
    <property type="entry name" value="RgtA/B/C-like"/>
</dbReference>
<dbReference type="Proteomes" id="UP000549009">
    <property type="component" value="Unassembled WGS sequence"/>
</dbReference>
<gene>
    <name evidence="10" type="ORF">FHS40_005582</name>
</gene>
<dbReference type="GO" id="GO:0016763">
    <property type="term" value="F:pentosyltransferase activity"/>
    <property type="evidence" value="ECO:0007669"/>
    <property type="project" value="TreeGrafter"/>
</dbReference>
<keyword evidence="7 8" id="KW-0472">Membrane</keyword>
<dbReference type="GO" id="GO:0010041">
    <property type="term" value="P:response to iron(III) ion"/>
    <property type="evidence" value="ECO:0007669"/>
    <property type="project" value="TreeGrafter"/>
</dbReference>
<evidence type="ECO:0000313" key="10">
    <source>
        <dbReference type="EMBL" id="MBB5106478.1"/>
    </source>
</evidence>
<evidence type="ECO:0000256" key="6">
    <source>
        <dbReference type="ARBA" id="ARBA00022989"/>
    </source>
</evidence>
<evidence type="ECO:0000256" key="7">
    <source>
        <dbReference type="ARBA" id="ARBA00023136"/>
    </source>
</evidence>
<feature type="transmembrane region" description="Helical" evidence="8">
    <location>
        <begin position="21"/>
        <end position="42"/>
    </location>
</feature>
<dbReference type="InterPro" id="IPR050297">
    <property type="entry name" value="LipidA_mod_glycosyltrf_83"/>
</dbReference>
<feature type="transmembrane region" description="Helical" evidence="8">
    <location>
        <begin position="123"/>
        <end position="141"/>
    </location>
</feature>
<evidence type="ECO:0000313" key="11">
    <source>
        <dbReference type="Proteomes" id="UP000549009"/>
    </source>
</evidence>
<feature type="transmembrane region" description="Helical" evidence="8">
    <location>
        <begin position="94"/>
        <end position="116"/>
    </location>
</feature>
<comment type="caution">
    <text evidence="10">The sequence shown here is derived from an EMBL/GenBank/DDBJ whole genome shotgun (WGS) entry which is preliminary data.</text>
</comment>
<dbReference type="PANTHER" id="PTHR33908:SF3">
    <property type="entry name" value="UNDECAPRENYL PHOSPHATE-ALPHA-4-AMINO-4-DEOXY-L-ARABINOSE ARABINOSYL TRANSFERASE"/>
    <property type="match status" value="1"/>
</dbReference>
<organism evidence="10 11">
    <name type="scientific">Streptomyces spectabilis</name>
    <dbReference type="NCBI Taxonomy" id="68270"/>
    <lineage>
        <taxon>Bacteria</taxon>
        <taxon>Bacillati</taxon>
        <taxon>Actinomycetota</taxon>
        <taxon>Actinomycetes</taxon>
        <taxon>Kitasatosporales</taxon>
        <taxon>Streptomycetaceae</taxon>
        <taxon>Streptomyces</taxon>
    </lineage>
</organism>
<dbReference type="GO" id="GO:0009103">
    <property type="term" value="P:lipopolysaccharide biosynthetic process"/>
    <property type="evidence" value="ECO:0007669"/>
    <property type="project" value="UniProtKB-ARBA"/>
</dbReference>
<sequence length="505" mass="53359">MQVKWVKWAKRFQQAGQAGQVRGAVVVLVPALVMLAVGLWGVERGNVWRDEGVTLQVARRSLPEIWRLLRTVDAVHGLYYLLMHTVLPAGAGEVALRLPSVLAAAATAGLVAAVGARLTRPRVGLWAGLLYAVTPLAGQYAQQGRSYALVAAGAALATLLLVRAVERPARPGPWCAYAAAAAATALLHELAALLLAAHAVTLLLGRAAPRVWRAWAAAAGLAALPLVPLALVSHRQAAQVGWLRPPDGTAAVRLLREFTGPTLAVLAAELALAALALCGPWTRRRAGLCLQAVALPLLVVPPAALLTVSQQWPLYHARYVLFALAGGPLLVATGADRVVRALPVGRGRGAVAAAGALAVGCVFWWQFPLHRGDRAAGRGEDHAALAAVAARELRPGDPVLYLPLIARRVPLTYPDAFHGVRDVALRTSGAASGTLYGREADPAELRRRLAGVDRLWVLSEAGPLRGAAGDRGSTEGVKLAVLRREFTRRAEHVTVGGALRLYVRR</sequence>
<protein>
    <submittedName>
        <fullName evidence="10">Mannosyltransferase</fullName>
        <ecNumber evidence="10">2.4.1.-</ecNumber>
    </submittedName>
</protein>
<comment type="subcellular location">
    <subcellularLocation>
        <location evidence="1">Cell membrane</location>
        <topology evidence="1">Multi-pass membrane protein</topology>
    </subcellularLocation>
</comment>
<evidence type="ECO:0000256" key="2">
    <source>
        <dbReference type="ARBA" id="ARBA00022475"/>
    </source>
</evidence>
<reference evidence="10 11" key="1">
    <citation type="submission" date="2020-08" db="EMBL/GenBank/DDBJ databases">
        <title>Genomic Encyclopedia of Type Strains, Phase III (KMG-III): the genomes of soil and plant-associated and newly described type strains.</title>
        <authorList>
            <person name="Whitman W."/>
        </authorList>
    </citation>
    <scope>NUCLEOTIDE SEQUENCE [LARGE SCALE GENOMIC DNA]</scope>
    <source>
        <strain evidence="10 11">CECT 3146</strain>
    </source>
</reference>
<dbReference type="EC" id="2.4.1.-" evidence="10"/>
<dbReference type="AlphaFoldDB" id="A0A7W8B0K3"/>
<keyword evidence="11" id="KW-1185">Reference proteome</keyword>
<name>A0A7W8B0K3_STRST</name>
<evidence type="ECO:0000256" key="4">
    <source>
        <dbReference type="ARBA" id="ARBA00022679"/>
    </source>
</evidence>
<evidence type="ECO:0000256" key="5">
    <source>
        <dbReference type="ARBA" id="ARBA00022692"/>
    </source>
</evidence>
<feature type="transmembrane region" description="Helical" evidence="8">
    <location>
        <begin position="177"/>
        <end position="200"/>
    </location>
</feature>
<feature type="transmembrane region" description="Helical" evidence="8">
    <location>
        <begin position="288"/>
        <end position="307"/>
    </location>
</feature>
<feature type="transmembrane region" description="Helical" evidence="8">
    <location>
        <begin position="319"/>
        <end position="335"/>
    </location>
</feature>
<dbReference type="EMBL" id="JACHJD010000009">
    <property type="protein sequence ID" value="MBB5106478.1"/>
    <property type="molecule type" value="Genomic_DNA"/>
</dbReference>
<keyword evidence="3 10" id="KW-0328">Glycosyltransferase</keyword>
<dbReference type="GO" id="GO:0005886">
    <property type="term" value="C:plasma membrane"/>
    <property type="evidence" value="ECO:0007669"/>
    <property type="project" value="UniProtKB-SubCell"/>
</dbReference>
<evidence type="ECO:0000256" key="3">
    <source>
        <dbReference type="ARBA" id="ARBA00022676"/>
    </source>
</evidence>
<keyword evidence="6 8" id="KW-1133">Transmembrane helix</keyword>
<keyword evidence="5 8" id="KW-0812">Transmembrane</keyword>
<dbReference type="RefSeq" id="WP_229879146.1">
    <property type="nucleotide sequence ID" value="NZ_BMSQ01000011.1"/>
</dbReference>
<feature type="transmembrane region" description="Helical" evidence="8">
    <location>
        <begin position="212"/>
        <end position="232"/>
    </location>
</feature>
<evidence type="ECO:0000256" key="1">
    <source>
        <dbReference type="ARBA" id="ARBA00004651"/>
    </source>
</evidence>